<accession>A0A427AGH2</accession>
<keyword evidence="1" id="KW-0812">Transmembrane</keyword>
<organism evidence="2 3">
    <name type="scientific">Ensete ventricosum</name>
    <name type="common">Abyssinian banana</name>
    <name type="synonym">Musa ensete</name>
    <dbReference type="NCBI Taxonomy" id="4639"/>
    <lineage>
        <taxon>Eukaryota</taxon>
        <taxon>Viridiplantae</taxon>
        <taxon>Streptophyta</taxon>
        <taxon>Embryophyta</taxon>
        <taxon>Tracheophyta</taxon>
        <taxon>Spermatophyta</taxon>
        <taxon>Magnoliopsida</taxon>
        <taxon>Liliopsida</taxon>
        <taxon>Zingiberales</taxon>
        <taxon>Musaceae</taxon>
        <taxon>Ensete</taxon>
    </lineage>
</organism>
<evidence type="ECO:0000313" key="2">
    <source>
        <dbReference type="EMBL" id="RRT75345.1"/>
    </source>
</evidence>
<keyword evidence="1" id="KW-1133">Transmembrane helix</keyword>
<evidence type="ECO:0000256" key="1">
    <source>
        <dbReference type="SAM" id="Phobius"/>
    </source>
</evidence>
<proteinExistence type="predicted"/>
<dbReference type="AlphaFoldDB" id="A0A427AGH2"/>
<name>A0A427AGH2_ENSVE</name>
<reference evidence="2 3" key="1">
    <citation type="journal article" date="2014" name="Agronomy (Basel)">
        <title>A Draft Genome Sequence for Ensete ventricosum, the Drought-Tolerant Tree Against Hunger.</title>
        <authorList>
            <person name="Harrison J."/>
            <person name="Moore K.A."/>
            <person name="Paszkiewicz K."/>
            <person name="Jones T."/>
            <person name="Grant M."/>
            <person name="Ambacheew D."/>
            <person name="Muzemil S."/>
            <person name="Studholme D.J."/>
        </authorList>
    </citation>
    <scope>NUCLEOTIDE SEQUENCE [LARGE SCALE GENOMIC DNA]</scope>
</reference>
<protein>
    <submittedName>
        <fullName evidence="2">Uncharacterized protein</fullName>
    </submittedName>
</protein>
<evidence type="ECO:0000313" key="3">
    <source>
        <dbReference type="Proteomes" id="UP000287651"/>
    </source>
</evidence>
<feature type="transmembrane region" description="Helical" evidence="1">
    <location>
        <begin position="86"/>
        <end position="104"/>
    </location>
</feature>
<dbReference type="EMBL" id="AMZH03002508">
    <property type="protein sequence ID" value="RRT75345.1"/>
    <property type="molecule type" value="Genomic_DNA"/>
</dbReference>
<sequence>MDVAHLLGSWVSSPVLSPSPRPFGLPGLRIQRRRAPFGATRRLNQCLACGADTLVAGSEGSSHALRGEKAAEAGDLIKSWLHHECLWVFVIVVCWLLSFSLFLGGEIRFSWQAGDVAFRVPNSLVVTLDRVLGNETIGKSARECISKYRRSSIPRKENGSSKKREVGCPSFSCKKSLNLLSLLFQSSINCLLFQVYVGREKEAISEMLPYLRLGYISDTAEMNSVISSQGPTCPVCPFNSHFN</sequence>
<keyword evidence="1" id="KW-0472">Membrane</keyword>
<dbReference type="Proteomes" id="UP000287651">
    <property type="component" value="Unassembled WGS sequence"/>
</dbReference>
<comment type="caution">
    <text evidence="2">The sequence shown here is derived from an EMBL/GenBank/DDBJ whole genome shotgun (WGS) entry which is preliminary data.</text>
</comment>
<gene>
    <name evidence="2" type="ORF">B296_00010182</name>
</gene>